<gene>
    <name evidence="1" type="ORF">SDC9_135672</name>
</gene>
<name>A0A645DHS4_9ZZZZ</name>
<organism evidence="1">
    <name type="scientific">bioreactor metagenome</name>
    <dbReference type="NCBI Taxonomy" id="1076179"/>
    <lineage>
        <taxon>unclassified sequences</taxon>
        <taxon>metagenomes</taxon>
        <taxon>ecological metagenomes</taxon>
    </lineage>
</organism>
<evidence type="ECO:0000313" key="1">
    <source>
        <dbReference type="EMBL" id="MPM88568.1"/>
    </source>
</evidence>
<accession>A0A645DHS4</accession>
<reference evidence="1" key="1">
    <citation type="submission" date="2019-08" db="EMBL/GenBank/DDBJ databases">
        <authorList>
            <person name="Kucharzyk K."/>
            <person name="Murdoch R.W."/>
            <person name="Higgins S."/>
            <person name="Loffler F."/>
        </authorList>
    </citation>
    <scope>NUCLEOTIDE SEQUENCE</scope>
</reference>
<dbReference type="AlphaFoldDB" id="A0A645DHS4"/>
<protein>
    <submittedName>
        <fullName evidence="1">Uncharacterized protein</fullName>
    </submittedName>
</protein>
<comment type="caution">
    <text evidence="1">The sequence shown here is derived from an EMBL/GenBank/DDBJ whole genome shotgun (WGS) entry which is preliminary data.</text>
</comment>
<proteinExistence type="predicted"/>
<sequence length="69" mass="7914">MDKAESLRIIRNYLARMPKTYRARNTNAMVVRDIILHGTRTAGQTSCMEYCRDIGIDPCGYTLKMEATQ</sequence>
<dbReference type="EMBL" id="VSSQ01036168">
    <property type="protein sequence ID" value="MPM88568.1"/>
    <property type="molecule type" value="Genomic_DNA"/>
</dbReference>